<dbReference type="AlphaFoldDB" id="A0A7V4KF46"/>
<protein>
    <submittedName>
        <fullName evidence="1">Uncharacterized protein</fullName>
    </submittedName>
</protein>
<dbReference type="EMBL" id="DSZZ01000491">
    <property type="protein sequence ID" value="HGU53934.1"/>
    <property type="molecule type" value="Genomic_DNA"/>
</dbReference>
<evidence type="ECO:0000313" key="1">
    <source>
        <dbReference type="EMBL" id="HGU53934.1"/>
    </source>
</evidence>
<organism evidence="1">
    <name type="scientific">Fervidobacterium pennivorans</name>
    <dbReference type="NCBI Taxonomy" id="93466"/>
    <lineage>
        <taxon>Bacteria</taxon>
        <taxon>Thermotogati</taxon>
        <taxon>Thermotogota</taxon>
        <taxon>Thermotogae</taxon>
        <taxon>Thermotogales</taxon>
        <taxon>Fervidobacteriaceae</taxon>
        <taxon>Fervidobacterium</taxon>
    </lineage>
</organism>
<accession>A0A7V4KF46</accession>
<name>A0A7V4KF46_FERPE</name>
<sequence length="358" mass="41647">MGGPDDSEKIDVLIMFSSYGLLLKSVENGFLVPDDWDVLHVSASQWFLETEKMDEKYEFPAEVRPGIYRLEEDYLICESGEVFKKLEYGIAKVIEKAHSRKMLRTDEKAEGLFKIPASYKVYYILHGNNLEQYLQLNAPVEEAYVIISNAPGESKRDYFALRMAEEAPRMFPDDLESEDESTGRKLIPLGKLKGLEKGLNLKAKELIVERRDLNIVEFNYRYFYSWEPADYCIEIKTNEELIGGMMYVYADVFGKSIPIKRVVIDDIKQEELIHISKSWQVYHSWLLKKATKIDKRVYVGGELKLRGKGPVRIIFNFREINKLVVSKGKITKESSDYVEVELEFEGEESIYIEFDYHE</sequence>
<comment type="caution">
    <text evidence="1">The sequence shown here is derived from an EMBL/GenBank/DDBJ whole genome shotgun (WGS) entry which is preliminary data.</text>
</comment>
<proteinExistence type="predicted"/>
<gene>
    <name evidence="1" type="ORF">ENT78_10515</name>
</gene>
<reference evidence="1" key="1">
    <citation type="journal article" date="2020" name="mSystems">
        <title>Genome- and Community-Level Interaction Insights into Carbon Utilization and Element Cycling Functions of Hydrothermarchaeota in Hydrothermal Sediment.</title>
        <authorList>
            <person name="Zhou Z."/>
            <person name="Liu Y."/>
            <person name="Xu W."/>
            <person name="Pan J."/>
            <person name="Luo Z.H."/>
            <person name="Li M."/>
        </authorList>
    </citation>
    <scope>NUCLEOTIDE SEQUENCE [LARGE SCALE GENOMIC DNA]</scope>
    <source>
        <strain evidence="1">SpSt-61</strain>
    </source>
</reference>